<dbReference type="SUPFAM" id="SSF74924">
    <property type="entry name" value="Cap-Gly domain"/>
    <property type="match status" value="1"/>
</dbReference>
<dbReference type="InterPro" id="IPR036859">
    <property type="entry name" value="CAP-Gly_dom_sf"/>
</dbReference>
<feature type="non-terminal residue" evidence="17">
    <location>
        <position position="1"/>
    </location>
</feature>
<keyword evidence="9" id="KW-0498">Mitosis</keyword>
<evidence type="ECO:0000256" key="14">
    <source>
        <dbReference type="SAM" id="Coils"/>
    </source>
</evidence>
<evidence type="ECO:0000313" key="18">
    <source>
        <dbReference type="Proteomes" id="UP000316079"/>
    </source>
</evidence>
<dbReference type="GO" id="GO:0005874">
    <property type="term" value="C:microtubule"/>
    <property type="evidence" value="ECO:0007669"/>
    <property type="project" value="UniProtKB-KW"/>
</dbReference>
<evidence type="ECO:0000256" key="4">
    <source>
        <dbReference type="ARBA" id="ARBA00011010"/>
    </source>
</evidence>
<dbReference type="EMBL" id="SRMA01027094">
    <property type="protein sequence ID" value="TRY59965.1"/>
    <property type="molecule type" value="Genomic_DNA"/>
</dbReference>
<dbReference type="PANTHER" id="PTHR18916:SF6">
    <property type="entry name" value="DYNACTIN SUBUNIT 1"/>
    <property type="match status" value="1"/>
</dbReference>
<dbReference type="OrthoDB" id="2130750at2759"/>
<evidence type="ECO:0000256" key="15">
    <source>
        <dbReference type="SAM" id="MobiDB-lite"/>
    </source>
</evidence>
<dbReference type="Gene3D" id="2.30.30.190">
    <property type="entry name" value="CAP Gly-rich-like domain"/>
    <property type="match status" value="1"/>
</dbReference>
<comment type="similarity">
    <text evidence="4">Belongs to the dynactin 150 kDa subunit family.</text>
</comment>
<evidence type="ECO:0000256" key="2">
    <source>
        <dbReference type="ARBA" id="ARBA00004186"/>
    </source>
</evidence>
<feature type="compositionally biased region" description="Low complexity" evidence="15">
    <location>
        <begin position="185"/>
        <end position="201"/>
    </location>
</feature>
<dbReference type="GO" id="GO:0005938">
    <property type="term" value="C:cell cortex"/>
    <property type="evidence" value="ECO:0007669"/>
    <property type="project" value="UniProtKB-SubCell"/>
</dbReference>
<feature type="region of interest" description="Disordered" evidence="15">
    <location>
        <begin position="1"/>
        <end position="64"/>
    </location>
</feature>
<name>A0A553N3F1_9TELE</name>
<dbReference type="InterPro" id="IPR022157">
    <property type="entry name" value="Dynactin"/>
</dbReference>
<accession>A0A553N3F1</accession>
<dbReference type="PROSITE" id="PS50245">
    <property type="entry name" value="CAP_GLY_2"/>
    <property type="match status" value="1"/>
</dbReference>
<dbReference type="PANTHER" id="PTHR18916">
    <property type="entry name" value="DYNACTIN 1-RELATED MICROTUBULE-BINDING"/>
    <property type="match status" value="1"/>
</dbReference>
<evidence type="ECO:0000256" key="10">
    <source>
        <dbReference type="ARBA" id="ARBA00023017"/>
    </source>
</evidence>
<protein>
    <recommendedName>
        <fullName evidence="5">Dynactin subunit 1</fullName>
    </recommendedName>
</protein>
<dbReference type="SMART" id="SM01052">
    <property type="entry name" value="CAP_GLY"/>
    <property type="match status" value="1"/>
</dbReference>
<feature type="coiled-coil region" evidence="14">
    <location>
        <begin position="1132"/>
        <end position="1159"/>
    </location>
</feature>
<dbReference type="GO" id="GO:0030286">
    <property type="term" value="C:dynein complex"/>
    <property type="evidence" value="ECO:0007669"/>
    <property type="project" value="UniProtKB-KW"/>
</dbReference>
<keyword evidence="7" id="KW-0132">Cell division</keyword>
<feature type="coiled-coil region" evidence="14">
    <location>
        <begin position="953"/>
        <end position="987"/>
    </location>
</feature>
<reference evidence="17 18" key="1">
    <citation type="journal article" date="2019" name="Sci. Data">
        <title>Hybrid genome assembly and annotation of Danionella translucida.</title>
        <authorList>
            <person name="Kadobianskyi M."/>
            <person name="Schulze L."/>
            <person name="Schuelke M."/>
            <person name="Judkewitz B."/>
        </authorList>
    </citation>
    <scope>NUCLEOTIDE SEQUENCE [LARGE SCALE GENOMIC DNA]</scope>
    <source>
        <strain evidence="17 18">Bolton</strain>
    </source>
</reference>
<dbReference type="InterPro" id="IPR000938">
    <property type="entry name" value="CAP-Gly_domain"/>
</dbReference>
<feature type="compositionally biased region" description="Polar residues" evidence="15">
    <location>
        <begin position="38"/>
        <end position="49"/>
    </location>
</feature>
<evidence type="ECO:0000313" key="17">
    <source>
        <dbReference type="EMBL" id="TRY59965.1"/>
    </source>
</evidence>
<keyword evidence="11 14" id="KW-0175">Coiled coil</keyword>
<evidence type="ECO:0000256" key="8">
    <source>
        <dbReference type="ARBA" id="ARBA00022701"/>
    </source>
</evidence>
<feature type="region of interest" description="Disordered" evidence="15">
    <location>
        <begin position="167"/>
        <end position="236"/>
    </location>
</feature>
<evidence type="ECO:0000256" key="9">
    <source>
        <dbReference type="ARBA" id="ARBA00022776"/>
    </source>
</evidence>
<dbReference type="GO" id="GO:0008017">
    <property type="term" value="F:microtubule binding"/>
    <property type="evidence" value="ECO:0007669"/>
    <property type="project" value="UniProtKB-ARBA"/>
</dbReference>
<dbReference type="Pfam" id="PF12455">
    <property type="entry name" value="Dynactin"/>
    <property type="match status" value="1"/>
</dbReference>
<evidence type="ECO:0000256" key="12">
    <source>
        <dbReference type="ARBA" id="ARBA00023212"/>
    </source>
</evidence>
<organism evidence="17 18">
    <name type="scientific">Danionella cerebrum</name>
    <dbReference type="NCBI Taxonomy" id="2873325"/>
    <lineage>
        <taxon>Eukaryota</taxon>
        <taxon>Metazoa</taxon>
        <taxon>Chordata</taxon>
        <taxon>Craniata</taxon>
        <taxon>Vertebrata</taxon>
        <taxon>Euteleostomi</taxon>
        <taxon>Actinopterygii</taxon>
        <taxon>Neopterygii</taxon>
        <taxon>Teleostei</taxon>
        <taxon>Ostariophysi</taxon>
        <taxon>Cypriniformes</taxon>
        <taxon>Danionidae</taxon>
        <taxon>Danioninae</taxon>
        <taxon>Danionella</taxon>
    </lineage>
</organism>
<keyword evidence="8" id="KW-0493">Microtubule</keyword>
<evidence type="ECO:0000256" key="5">
    <source>
        <dbReference type="ARBA" id="ARBA00016574"/>
    </source>
</evidence>
<evidence type="ECO:0000259" key="16">
    <source>
        <dbReference type="PROSITE" id="PS50245"/>
    </source>
</evidence>
<feature type="domain" description="CAP-Gly" evidence="16">
    <location>
        <begin position="86"/>
        <end position="128"/>
    </location>
</feature>
<evidence type="ECO:0000256" key="3">
    <source>
        <dbReference type="ARBA" id="ARBA00004544"/>
    </source>
</evidence>
<feature type="region of interest" description="Disordered" evidence="15">
    <location>
        <begin position="990"/>
        <end position="1024"/>
    </location>
</feature>
<evidence type="ECO:0000256" key="6">
    <source>
        <dbReference type="ARBA" id="ARBA00022490"/>
    </source>
</evidence>
<evidence type="ECO:0000256" key="7">
    <source>
        <dbReference type="ARBA" id="ARBA00022618"/>
    </source>
</evidence>
<keyword evidence="18" id="KW-1185">Reference proteome</keyword>
<dbReference type="PROSITE" id="PS00845">
    <property type="entry name" value="CAP_GLY_1"/>
    <property type="match status" value="1"/>
</dbReference>
<keyword evidence="10" id="KW-0243">Dynein</keyword>
<dbReference type="Proteomes" id="UP000316079">
    <property type="component" value="Unassembled WGS sequence"/>
</dbReference>
<evidence type="ECO:0000256" key="1">
    <source>
        <dbReference type="ARBA" id="ARBA00004114"/>
    </source>
</evidence>
<evidence type="ECO:0000256" key="11">
    <source>
        <dbReference type="ARBA" id="ARBA00023054"/>
    </source>
</evidence>
<dbReference type="AlphaFoldDB" id="A0A553N3F1"/>
<dbReference type="Pfam" id="PF01302">
    <property type="entry name" value="CAP_GLY"/>
    <property type="match status" value="1"/>
</dbReference>
<keyword evidence="13" id="KW-0131">Cell cycle</keyword>
<sequence>KKIHDVNRKVSLQGSMTSRSSGSASIRCQPHRAGAETQRATGIQLQKTTSSGSSRMSSDGGGRPVKVGSLVEVIGKGHRGIVGYIGNTLFASGKWVGVILEEPKGKNDGTVQGKRYFTCQENHGIFVRQSQIQLVEDGGDSTSPETPEAAPSKMLRREVIEGLKSNKVTTTRRPKQTRAGVAVKMGSGSASGGEMSSSEPSTPAQTPLAAPVIPSSVGTLPSPGAPPIPGPSKEEESLRAQLKDLEEKLETLKMKRIEDKAKLKELEKHKIQLEQLQENLRKLWKRKSADAIEMATLDKEMAEERAESVQLEADALKERVDELTMDLEILKHEIEEKGSAGAASSFHLKQLEEQNARLKEALVRMRDLSASEKQEHAKQQKLMEKKNFELDALRGQKEKLQEEMKMAEKTIDELKEQVDAALGAEEMVETLTERNLDLEEKVRELRETVVDLEAMNEMNDELQENARETELELREQLDLAAASIREAEKRVEAAQETVADYQQTIQKYRELTAQLQEVNRELMSQQEASSEQQQQSAEIFDFKIKFAETKAYAKAIEMDLRKMEVSQANRQVSLLISFMPESFLKHGGDHDCILALLLIPRLICKAELISKQAQEKFELTETCSQRPGMRGASGERLSFAAGLSYSLTLLQAALHKYEYALNQCSVDVYKRVGSLYSEMSVHERSLDFLIDLLYKDLLDETVNVEPLTKAIKYYQHLYSIHLAEQPEDCTMQLADHIRFTQSALDCMAVEVGRLRAFIQTGQDEEGFCVLLKDLDTSCSDIRQFCKKIRRRMPGTDAPGIPAALSFGAQVCESLAESRRQLAWVIAVLQEVAAAGAQLIAPLSEHEGLPALKLEDMAFKAAEQIYGSQGIVPQECLRQSCSVVIATMNKMATAMQEGEFDSERQQNEISPVDLRAAALRAEITDAEGLGLKLEDRETVIKELKKSLKIKGEELSEASVRLSLLEKKLDSASKDADERVEKIQTLQDETQALLKKKEKPTGGGESRAQAENRQPIKDELGGPERKPRMCVAAGMQVIDSPLLTQQIDAQRFSIKQLKNENNRLKAEKMRAQLASLPPLNVSRLGWREGCRPEVLSSALYRKTDQLLDTLLQMSANFKVVDITGKCPVTPSAQLLEQTARLQSLSDTLDRLKDEVAEHVVTHRPGAQVSSDFATFPSASFVKAKEEKQGDAVLVGRVLMPCMRGQEQMHRLMLSQTQLQRVHHLLHV</sequence>
<feature type="compositionally biased region" description="Low complexity" evidence="15">
    <location>
        <begin position="11"/>
        <end position="25"/>
    </location>
</feature>
<feature type="compositionally biased region" description="Basic and acidic residues" evidence="15">
    <location>
        <begin position="1006"/>
        <end position="1024"/>
    </location>
</feature>
<dbReference type="FunFam" id="2.30.30.190:FF:000003">
    <property type="entry name" value="dynactin subunit 1 isoform X1"/>
    <property type="match status" value="1"/>
</dbReference>
<keyword evidence="6" id="KW-0963">Cytoplasm</keyword>
<comment type="caution">
    <text evidence="17">The sequence shown here is derived from an EMBL/GenBank/DDBJ whole genome shotgun (WGS) entry which is preliminary data.</text>
</comment>
<gene>
    <name evidence="17" type="ORF">DNTS_012426</name>
</gene>
<feature type="coiled-coil region" evidence="14">
    <location>
        <begin position="1045"/>
        <end position="1072"/>
    </location>
</feature>
<evidence type="ECO:0000256" key="13">
    <source>
        <dbReference type="ARBA" id="ARBA00023306"/>
    </source>
</evidence>
<keyword evidence="12" id="KW-0206">Cytoskeleton</keyword>
<proteinExistence type="inferred from homology"/>
<comment type="subcellular location">
    <subcellularLocation>
        <location evidence="3">Cytoplasm</location>
        <location evidence="3">Cell cortex</location>
    </subcellularLocation>
    <subcellularLocation>
        <location evidence="1">Cytoplasm</location>
        <location evidence="1">Cytoskeleton</location>
        <location evidence="1">Microtubule organizing center</location>
        <location evidence="1">Centrosome</location>
        <location evidence="1">Centriole</location>
    </subcellularLocation>
    <subcellularLocation>
        <location evidence="2">Cytoplasm</location>
        <location evidence="2">Cytoskeleton</location>
        <location evidence="2">Spindle</location>
    </subcellularLocation>
</comment>